<dbReference type="PANTHER" id="PTHR44688">
    <property type="entry name" value="DNA-BINDING TRANSCRIPTIONAL ACTIVATOR DEVR_DOSR"/>
    <property type="match status" value="1"/>
</dbReference>
<dbReference type="InterPro" id="IPR011990">
    <property type="entry name" value="TPR-like_helical_dom_sf"/>
</dbReference>
<evidence type="ECO:0000313" key="5">
    <source>
        <dbReference type="EMBL" id="PJJ73237.1"/>
    </source>
</evidence>
<dbReference type="InterPro" id="IPR016032">
    <property type="entry name" value="Sig_transdc_resp-reg_C-effctor"/>
</dbReference>
<proteinExistence type="predicted"/>
<keyword evidence="2" id="KW-0238">DNA-binding</keyword>
<dbReference type="GO" id="GO:0003677">
    <property type="term" value="F:DNA binding"/>
    <property type="evidence" value="ECO:0007669"/>
    <property type="project" value="UniProtKB-KW"/>
</dbReference>
<dbReference type="InterPro" id="IPR000792">
    <property type="entry name" value="Tscrpt_reg_LuxR_C"/>
</dbReference>
<dbReference type="AlphaFoldDB" id="A0A2M9CMW0"/>
<protein>
    <submittedName>
        <fullName evidence="5">LuxR family maltose regulon positive regulatory protein</fullName>
    </submittedName>
</protein>
<dbReference type="SUPFAM" id="SSF48452">
    <property type="entry name" value="TPR-like"/>
    <property type="match status" value="1"/>
</dbReference>
<keyword evidence="1" id="KW-0805">Transcription regulation</keyword>
<dbReference type="PROSITE" id="PS00622">
    <property type="entry name" value="HTH_LUXR_1"/>
    <property type="match status" value="1"/>
</dbReference>
<dbReference type="SUPFAM" id="SSF46894">
    <property type="entry name" value="C-terminal effector domain of the bipartite response regulators"/>
    <property type="match status" value="1"/>
</dbReference>
<reference evidence="5 6" key="1">
    <citation type="submission" date="2017-11" db="EMBL/GenBank/DDBJ databases">
        <title>Genomic Encyclopedia of Archaeal and Bacterial Type Strains, Phase II (KMG-II): From Individual Species to Whole Genera.</title>
        <authorList>
            <person name="Goeker M."/>
        </authorList>
    </citation>
    <scope>NUCLEOTIDE SEQUENCE [LARGE SCALE GENOMIC DNA]</scope>
    <source>
        <strain evidence="5 6">DSM 27393</strain>
    </source>
</reference>
<dbReference type="PANTHER" id="PTHR44688:SF16">
    <property type="entry name" value="DNA-BINDING TRANSCRIPTIONAL ACTIVATOR DEVR_DOSR"/>
    <property type="match status" value="1"/>
</dbReference>
<name>A0A2M9CMW0_9MICO</name>
<dbReference type="GO" id="GO:0006355">
    <property type="term" value="P:regulation of DNA-templated transcription"/>
    <property type="evidence" value="ECO:0007669"/>
    <property type="project" value="InterPro"/>
</dbReference>
<dbReference type="InterPro" id="IPR036388">
    <property type="entry name" value="WH-like_DNA-bd_sf"/>
</dbReference>
<evidence type="ECO:0000259" key="4">
    <source>
        <dbReference type="PROSITE" id="PS50043"/>
    </source>
</evidence>
<accession>A0A2M9CMW0</accession>
<feature type="domain" description="HTH luxR-type" evidence="4">
    <location>
        <begin position="795"/>
        <end position="860"/>
    </location>
</feature>
<evidence type="ECO:0000256" key="3">
    <source>
        <dbReference type="ARBA" id="ARBA00023163"/>
    </source>
</evidence>
<dbReference type="Pfam" id="PF25873">
    <property type="entry name" value="WHD_MalT"/>
    <property type="match status" value="1"/>
</dbReference>
<sequence>MMGDVQGRIRFAPRVAGWQLSRRRLVDRIEEGVRDGLVIVRGPAGCGKTLAVADWAAHADRAGVWVSLRDDTASRFALWEHVIRSVGGVRAADALAAIDGRSELHLHSALAELFEPEPQTIVLDDGQFIADSGVYDDIAWLVRSTRSSVVLLSRAVAPLESGGAAVRIGPMLIGADELAFTRDESAALLSARIRMPAELRDAVYEHLEGWPLATRAVELEFARRGPETSLEDAVGRVAETVMAEQPAMPASLADLTLLAFATRVVVAEWLTLDLAQALAPDADATTLLRELEREGLGSWSESSSGAVFRFQPFVRTALLTRSESHDPAEQRALRRAYARWADVAGHPVLAGRQAVALTDWAFLAHLSQRHFRRIMVLHRSEWSELMGAVPFDQLLRHPVLGAVLIQLLNADSGATDRMRGIATVLLTGLAPLREHGSTPDRIWRNASALAAERISGRYSAAATTAQRLATLVEALTPLEMDAVEGFLPILHVHLGTTRLYAGDLVGAVSHLDEALRLENDSQWAHLHARSLLALIAALRGELPLAARHADEVEALIRIPGWRGTYSAAGFHLARALIHIEAFDGTAARAELAQLERHYHTIEHWPLMTAVDALTSLVDGGAAAAAAALPARIRKRSRRSQTSAVMRDLLAATQADLLLAGGESGAAERALGHADHRDGVTVVLAAARTALARGDDARAISLTERLVGADGASPRTLASLLLVRAVARERSGRAGEALLALEQALDVLETHDLRVPLALVPRARLKSLAVSLPTGPSRRLRALLEETPALIPLASVSTSAARLTPREIAVLEQLTGDASVRQIADTLFVSPNTVKSQLRSLYRKLGVSTREEAVSVASASGLLRED</sequence>
<organism evidence="5 6">
    <name type="scientific">Diaminobutyricimonas aerilata</name>
    <dbReference type="NCBI Taxonomy" id="1162967"/>
    <lineage>
        <taxon>Bacteria</taxon>
        <taxon>Bacillati</taxon>
        <taxon>Actinomycetota</taxon>
        <taxon>Actinomycetes</taxon>
        <taxon>Micrococcales</taxon>
        <taxon>Microbacteriaceae</taxon>
        <taxon>Diaminobutyricimonas</taxon>
    </lineage>
</organism>
<dbReference type="SMART" id="SM00421">
    <property type="entry name" value="HTH_LUXR"/>
    <property type="match status" value="1"/>
</dbReference>
<keyword evidence="3" id="KW-0804">Transcription</keyword>
<dbReference type="InterPro" id="IPR059106">
    <property type="entry name" value="WHD_MalT"/>
</dbReference>
<keyword evidence="6" id="KW-1185">Reference proteome</keyword>
<dbReference type="PROSITE" id="PS50043">
    <property type="entry name" value="HTH_LUXR_2"/>
    <property type="match status" value="1"/>
</dbReference>
<dbReference type="Proteomes" id="UP000228758">
    <property type="component" value="Unassembled WGS sequence"/>
</dbReference>
<dbReference type="EMBL" id="PGFF01000001">
    <property type="protein sequence ID" value="PJJ73237.1"/>
    <property type="molecule type" value="Genomic_DNA"/>
</dbReference>
<dbReference type="Pfam" id="PF00196">
    <property type="entry name" value="GerE"/>
    <property type="match status" value="1"/>
</dbReference>
<comment type="caution">
    <text evidence="5">The sequence shown here is derived from an EMBL/GenBank/DDBJ whole genome shotgun (WGS) entry which is preliminary data.</text>
</comment>
<evidence type="ECO:0000256" key="2">
    <source>
        <dbReference type="ARBA" id="ARBA00023125"/>
    </source>
</evidence>
<evidence type="ECO:0000256" key="1">
    <source>
        <dbReference type="ARBA" id="ARBA00023015"/>
    </source>
</evidence>
<dbReference type="Gene3D" id="1.10.10.10">
    <property type="entry name" value="Winged helix-like DNA-binding domain superfamily/Winged helix DNA-binding domain"/>
    <property type="match status" value="1"/>
</dbReference>
<dbReference type="InterPro" id="IPR027417">
    <property type="entry name" value="P-loop_NTPase"/>
</dbReference>
<evidence type="ECO:0000313" key="6">
    <source>
        <dbReference type="Proteomes" id="UP000228758"/>
    </source>
</evidence>
<gene>
    <name evidence="5" type="ORF">CLV46_2823</name>
</gene>
<dbReference type="SUPFAM" id="SSF52540">
    <property type="entry name" value="P-loop containing nucleoside triphosphate hydrolases"/>
    <property type="match status" value="1"/>
</dbReference>
<dbReference type="CDD" id="cd06170">
    <property type="entry name" value="LuxR_C_like"/>
    <property type="match status" value="1"/>
</dbReference>
<dbReference type="Gene3D" id="1.25.40.10">
    <property type="entry name" value="Tetratricopeptide repeat domain"/>
    <property type="match status" value="1"/>
</dbReference>